<dbReference type="Proteomes" id="UP000250443">
    <property type="component" value="Unassembled WGS sequence"/>
</dbReference>
<dbReference type="RefSeq" id="WP_010796053.1">
    <property type="nucleotide sequence ID" value="NZ_FQYS01000004.1"/>
</dbReference>
<accession>A0A2X2CYK5</accession>
<dbReference type="PANTHER" id="PTHR32322:SF2">
    <property type="entry name" value="EAMA DOMAIN-CONTAINING PROTEIN"/>
    <property type="match status" value="1"/>
</dbReference>
<dbReference type="InterPro" id="IPR000620">
    <property type="entry name" value="EamA_dom"/>
</dbReference>
<dbReference type="EMBL" id="JADMCD010000004">
    <property type="protein sequence ID" value="MBF8641056.1"/>
    <property type="molecule type" value="Genomic_DNA"/>
</dbReference>
<evidence type="ECO:0000313" key="9">
    <source>
        <dbReference type="EMBL" id="SPZ12144.1"/>
    </source>
</evidence>
<keyword evidence="3 6" id="KW-0812">Transmembrane</keyword>
<feature type="transmembrane region" description="Helical" evidence="6">
    <location>
        <begin position="262"/>
        <end position="280"/>
    </location>
</feature>
<feature type="transmembrane region" description="Helical" evidence="6">
    <location>
        <begin position="132"/>
        <end position="151"/>
    </location>
</feature>
<reference evidence="9 10" key="1">
    <citation type="submission" date="2018-06" db="EMBL/GenBank/DDBJ databases">
        <authorList>
            <consortium name="Pathogen Informatics"/>
            <person name="Doyle S."/>
        </authorList>
    </citation>
    <scope>NUCLEOTIDE SEQUENCE [LARGE SCALE GENOMIC DNA]</scope>
    <source>
        <strain evidence="9 10">NCTC11842</strain>
    </source>
</reference>
<feature type="transmembrane region" description="Helical" evidence="6">
    <location>
        <begin position="194"/>
        <end position="214"/>
    </location>
</feature>
<evidence type="ECO:0000256" key="6">
    <source>
        <dbReference type="SAM" id="Phobius"/>
    </source>
</evidence>
<feature type="domain" description="EamA" evidence="7">
    <location>
        <begin position="21"/>
        <end position="148"/>
    </location>
</feature>
<evidence type="ECO:0000256" key="4">
    <source>
        <dbReference type="ARBA" id="ARBA00022989"/>
    </source>
</evidence>
<dbReference type="EMBL" id="UAUF01000014">
    <property type="protein sequence ID" value="SPZ12144.1"/>
    <property type="molecule type" value="Genomic_DNA"/>
</dbReference>
<evidence type="ECO:0000256" key="1">
    <source>
        <dbReference type="ARBA" id="ARBA00004141"/>
    </source>
</evidence>
<organism evidence="9 10">
    <name type="scientific">Pseudomonas luteola</name>
    <dbReference type="NCBI Taxonomy" id="47886"/>
    <lineage>
        <taxon>Bacteria</taxon>
        <taxon>Pseudomonadati</taxon>
        <taxon>Pseudomonadota</taxon>
        <taxon>Gammaproteobacteria</taxon>
        <taxon>Pseudomonadales</taxon>
        <taxon>Pseudomonadaceae</taxon>
        <taxon>Pseudomonas</taxon>
    </lineage>
</organism>
<dbReference type="PANTHER" id="PTHR32322">
    <property type="entry name" value="INNER MEMBRANE TRANSPORTER"/>
    <property type="match status" value="1"/>
</dbReference>
<feature type="transmembrane region" description="Helical" evidence="6">
    <location>
        <begin position="20"/>
        <end position="38"/>
    </location>
</feature>
<dbReference type="GO" id="GO:0016020">
    <property type="term" value="C:membrane"/>
    <property type="evidence" value="ECO:0007669"/>
    <property type="project" value="UniProtKB-SubCell"/>
</dbReference>
<evidence type="ECO:0000313" key="8">
    <source>
        <dbReference type="EMBL" id="MBF8641056.1"/>
    </source>
</evidence>
<name>A0A2X2CYK5_PSELU</name>
<proteinExistence type="inferred from homology"/>
<evidence type="ECO:0000313" key="11">
    <source>
        <dbReference type="Proteomes" id="UP000626180"/>
    </source>
</evidence>
<dbReference type="Proteomes" id="UP000626180">
    <property type="component" value="Unassembled WGS sequence"/>
</dbReference>
<evidence type="ECO:0000256" key="5">
    <source>
        <dbReference type="ARBA" id="ARBA00023136"/>
    </source>
</evidence>
<feature type="transmembrane region" description="Helical" evidence="6">
    <location>
        <begin position="77"/>
        <end position="99"/>
    </location>
</feature>
<feature type="transmembrane region" description="Helical" evidence="6">
    <location>
        <begin position="234"/>
        <end position="250"/>
    </location>
</feature>
<dbReference type="AlphaFoldDB" id="A0A2X2CYK5"/>
<feature type="transmembrane region" description="Helical" evidence="6">
    <location>
        <begin position="286"/>
        <end position="302"/>
    </location>
</feature>
<feature type="transmembrane region" description="Helical" evidence="6">
    <location>
        <begin position="105"/>
        <end position="125"/>
    </location>
</feature>
<dbReference type="SUPFAM" id="SSF103481">
    <property type="entry name" value="Multidrug resistance efflux transporter EmrE"/>
    <property type="match status" value="2"/>
</dbReference>
<reference evidence="8 11" key="2">
    <citation type="submission" date="2020-10" db="EMBL/GenBank/DDBJ databases">
        <title>Genome sequences of Pseudomonas isolates.</title>
        <authorList>
            <person name="Wessels L."/>
            <person name="Reich F."/>
            <person name="Hammerl J."/>
        </authorList>
    </citation>
    <scope>NUCLEOTIDE SEQUENCE [LARGE SCALE GENOMIC DNA]</scope>
    <source>
        <strain evidence="8 11">20-MO00624-0</strain>
    </source>
</reference>
<protein>
    <submittedName>
        <fullName evidence="9">Drug/metabolite transporter permease</fullName>
    </submittedName>
    <submittedName>
        <fullName evidence="8">EamA family transporter</fullName>
    </submittedName>
</protein>
<evidence type="ECO:0000259" key="7">
    <source>
        <dbReference type="Pfam" id="PF00892"/>
    </source>
</evidence>
<evidence type="ECO:0000313" key="10">
    <source>
        <dbReference type="Proteomes" id="UP000250443"/>
    </source>
</evidence>
<feature type="domain" description="EamA" evidence="7">
    <location>
        <begin position="165"/>
        <end position="300"/>
    </location>
</feature>
<comment type="similarity">
    <text evidence="2">Belongs to the EamA transporter family.</text>
</comment>
<feature type="transmembrane region" description="Helical" evidence="6">
    <location>
        <begin position="163"/>
        <end position="182"/>
    </location>
</feature>
<evidence type="ECO:0000256" key="3">
    <source>
        <dbReference type="ARBA" id="ARBA00022692"/>
    </source>
</evidence>
<dbReference type="InterPro" id="IPR037185">
    <property type="entry name" value="EmrE-like"/>
</dbReference>
<sequence>MSDATALAQPDDKLLVYMKLTAVSVIWGGTFVAGRYLSAGVLPLASAGLRFLLASLTLVLVLAVTRRLFVRLSVKQVIHLFWLGFFGIFTYNLCFFYGLHLISASQASLIVALNPAMIALTTFFVDRERLGLVKTGGIAACILGAATVIVSKDASVLEAAGGSWLGNLVIFGCVVSWVIYSVFSRPLVREIGPLHTVTFSVLCGTVLLLCVSIGTGDLNWSVVASLTKAQCFSLAYLGVIGSALAYIWYYDGIKRIGATQSGVFIALNPVSAVLMGVVILGEQLTPLMVVGGGLVLLGIYYCNKPSKAISLGVSRTA</sequence>
<dbReference type="Pfam" id="PF00892">
    <property type="entry name" value="EamA"/>
    <property type="match status" value="2"/>
</dbReference>
<keyword evidence="4 6" id="KW-1133">Transmembrane helix</keyword>
<evidence type="ECO:0000256" key="2">
    <source>
        <dbReference type="ARBA" id="ARBA00007362"/>
    </source>
</evidence>
<comment type="subcellular location">
    <subcellularLocation>
        <location evidence="1">Membrane</location>
        <topology evidence="1">Multi-pass membrane protein</topology>
    </subcellularLocation>
</comment>
<dbReference type="InterPro" id="IPR050638">
    <property type="entry name" value="AA-Vitamin_Transporters"/>
</dbReference>
<keyword evidence="5 6" id="KW-0472">Membrane</keyword>
<gene>
    <name evidence="8" type="ORF">IRZ65_10205</name>
    <name evidence="9" type="ORF">NCTC11842_04307</name>
</gene>
<feature type="transmembrane region" description="Helical" evidence="6">
    <location>
        <begin position="44"/>
        <end position="65"/>
    </location>
</feature>
<keyword evidence="11" id="KW-1185">Reference proteome</keyword>